<sequence>MYVEEPSKGLEQHRRKNDRYVSLRPGMASVGFKYFLSTDEVLFTQRLRKLKRYRECSGGVLGGF</sequence>
<evidence type="ECO:0000313" key="1">
    <source>
        <dbReference type="EMBL" id="TYP98512.1"/>
    </source>
</evidence>
<name>A0A5S5DUL8_9SPHI</name>
<dbReference type="EMBL" id="VNHX01000001">
    <property type="protein sequence ID" value="TYP98512.1"/>
    <property type="molecule type" value="Genomic_DNA"/>
</dbReference>
<reference evidence="1 2" key="1">
    <citation type="submission" date="2019-07" db="EMBL/GenBank/DDBJ databases">
        <title>Genomic Encyclopedia of Archaeal and Bacterial Type Strains, Phase II (KMG-II): from individual species to whole genera.</title>
        <authorList>
            <person name="Goeker M."/>
        </authorList>
    </citation>
    <scope>NUCLEOTIDE SEQUENCE [LARGE SCALE GENOMIC DNA]</scope>
    <source>
        <strain evidence="1 2">DSM 18850</strain>
    </source>
</reference>
<keyword evidence="2" id="KW-1185">Reference proteome</keyword>
<organism evidence="1 2">
    <name type="scientific">Sphingobacterium allocomposti</name>
    <dbReference type="NCBI Taxonomy" id="415956"/>
    <lineage>
        <taxon>Bacteria</taxon>
        <taxon>Pseudomonadati</taxon>
        <taxon>Bacteroidota</taxon>
        <taxon>Sphingobacteriia</taxon>
        <taxon>Sphingobacteriales</taxon>
        <taxon>Sphingobacteriaceae</taxon>
        <taxon>Sphingobacterium</taxon>
    </lineage>
</organism>
<dbReference type="AlphaFoldDB" id="A0A5S5DUL8"/>
<dbReference type="Proteomes" id="UP000325105">
    <property type="component" value="Unassembled WGS sequence"/>
</dbReference>
<comment type="caution">
    <text evidence="1">The sequence shown here is derived from an EMBL/GenBank/DDBJ whole genome shotgun (WGS) entry which is preliminary data.</text>
</comment>
<gene>
    <name evidence="1" type="ORF">BC792_101169</name>
</gene>
<protein>
    <submittedName>
        <fullName evidence="1">Uncharacterized protein</fullName>
    </submittedName>
</protein>
<evidence type="ECO:0000313" key="2">
    <source>
        <dbReference type="Proteomes" id="UP000325105"/>
    </source>
</evidence>
<proteinExistence type="predicted"/>
<accession>A0A5S5DUL8</accession>